<gene>
    <name evidence="1" type="ORF">HK099_006653</name>
</gene>
<name>A0AAD5XY43_9FUNG</name>
<keyword evidence="2" id="KW-1185">Reference proteome</keyword>
<dbReference type="Proteomes" id="UP001211065">
    <property type="component" value="Unassembled WGS sequence"/>
</dbReference>
<accession>A0AAD5XY43</accession>
<comment type="caution">
    <text evidence="1">The sequence shown here is derived from an EMBL/GenBank/DDBJ whole genome shotgun (WGS) entry which is preliminary data.</text>
</comment>
<sequence>MLNENNKRTFGGGDFHASVATKKAKLCSPSLNSTESHSQNHPLPPETNFLTNTLTHLHHSPSVQQNNSCRNLCIPETTLFHPALPSSNLFESSVTKKKRSYNEIESSMQELLEIPLKKLKINSFTATDNSANLLSQNQKNDTQSQGNVKLVDDIEISNIDSNLQILNLKQGTGKIKLNEKLKLENFFSSPSESKNSRNRFLNFDTKLKKHNTLVLWKYSQKGRFFFDKHTKKFVFNFFNPVNKNFPIPSFTFNDCKFVKNNEYVSLEKNSLVHNGDSNLDLMEI</sequence>
<dbReference type="AlphaFoldDB" id="A0AAD5XY43"/>
<protein>
    <submittedName>
        <fullName evidence="1">Uncharacterized protein</fullName>
    </submittedName>
</protein>
<evidence type="ECO:0000313" key="1">
    <source>
        <dbReference type="EMBL" id="KAJ3225515.1"/>
    </source>
</evidence>
<evidence type="ECO:0000313" key="2">
    <source>
        <dbReference type="Proteomes" id="UP001211065"/>
    </source>
</evidence>
<proteinExistence type="predicted"/>
<reference evidence="1" key="1">
    <citation type="submission" date="2020-05" db="EMBL/GenBank/DDBJ databases">
        <title>Phylogenomic resolution of chytrid fungi.</title>
        <authorList>
            <person name="Stajich J.E."/>
            <person name="Amses K."/>
            <person name="Simmons R."/>
            <person name="Seto K."/>
            <person name="Myers J."/>
            <person name="Bonds A."/>
            <person name="Quandt C.A."/>
            <person name="Barry K."/>
            <person name="Liu P."/>
            <person name="Grigoriev I."/>
            <person name="Longcore J.E."/>
            <person name="James T.Y."/>
        </authorList>
    </citation>
    <scope>NUCLEOTIDE SEQUENCE</scope>
    <source>
        <strain evidence="1">JEL0476</strain>
    </source>
</reference>
<dbReference type="EMBL" id="JADGJW010000059">
    <property type="protein sequence ID" value="KAJ3225515.1"/>
    <property type="molecule type" value="Genomic_DNA"/>
</dbReference>
<organism evidence="1 2">
    <name type="scientific">Clydaea vesicula</name>
    <dbReference type="NCBI Taxonomy" id="447962"/>
    <lineage>
        <taxon>Eukaryota</taxon>
        <taxon>Fungi</taxon>
        <taxon>Fungi incertae sedis</taxon>
        <taxon>Chytridiomycota</taxon>
        <taxon>Chytridiomycota incertae sedis</taxon>
        <taxon>Chytridiomycetes</taxon>
        <taxon>Lobulomycetales</taxon>
        <taxon>Lobulomycetaceae</taxon>
        <taxon>Clydaea</taxon>
    </lineage>
</organism>